<dbReference type="AlphaFoldDB" id="X1RGX6"/>
<dbReference type="EMBL" id="BARW01000569">
    <property type="protein sequence ID" value="GAI66246.1"/>
    <property type="molecule type" value="Genomic_DNA"/>
</dbReference>
<accession>X1RGX6</accession>
<name>X1RGX6_9ZZZZ</name>
<organism evidence="1">
    <name type="scientific">marine sediment metagenome</name>
    <dbReference type="NCBI Taxonomy" id="412755"/>
    <lineage>
        <taxon>unclassified sequences</taxon>
        <taxon>metagenomes</taxon>
        <taxon>ecological metagenomes</taxon>
    </lineage>
</organism>
<gene>
    <name evidence="1" type="ORF">S12H4_02354</name>
</gene>
<feature type="non-terminal residue" evidence="1">
    <location>
        <position position="1"/>
    </location>
</feature>
<reference evidence="1" key="1">
    <citation type="journal article" date="2014" name="Front. Microbiol.">
        <title>High frequency of phylogenetically diverse reductive dehalogenase-homologous genes in deep subseafloor sedimentary metagenomes.</title>
        <authorList>
            <person name="Kawai M."/>
            <person name="Futagami T."/>
            <person name="Toyoda A."/>
            <person name="Takaki Y."/>
            <person name="Nishi S."/>
            <person name="Hori S."/>
            <person name="Arai W."/>
            <person name="Tsubouchi T."/>
            <person name="Morono Y."/>
            <person name="Uchiyama I."/>
            <person name="Ito T."/>
            <person name="Fujiyama A."/>
            <person name="Inagaki F."/>
            <person name="Takami H."/>
        </authorList>
    </citation>
    <scope>NUCLEOTIDE SEQUENCE</scope>
    <source>
        <strain evidence="1">Expedition CK06-06</strain>
    </source>
</reference>
<protein>
    <submittedName>
        <fullName evidence="1">Uncharacterized protein</fullName>
    </submittedName>
</protein>
<comment type="caution">
    <text evidence="1">The sequence shown here is derived from an EMBL/GenBank/DDBJ whole genome shotgun (WGS) entry which is preliminary data.</text>
</comment>
<proteinExistence type="predicted"/>
<evidence type="ECO:0000313" key="1">
    <source>
        <dbReference type="EMBL" id="GAI66246.1"/>
    </source>
</evidence>
<sequence>HNSGGYDYSNTEITFLTKPSAVADGDLIGIGIIRKS</sequence>